<sequence length="171" mass="19591">MKPVREKHRTVCVSTHHKVNRGEKKEEDKEILYIQNLLPKGDKLTTGRAENSSTETRRRTSAIPEDICTNISVSRREGQANIPDLFPFYNLMPHPSSHLVSAPPCAQKWLLTHRACLRCIERHCIDCTFPFCNHRSTTQTRQRFASFIRTFKGSSLQPEAELQSGELCSVK</sequence>
<keyword evidence="2" id="KW-1185">Reference proteome</keyword>
<comment type="caution">
    <text evidence="1">The sequence shown here is derived from an EMBL/GenBank/DDBJ whole genome shotgun (WGS) entry which is preliminary data.</text>
</comment>
<organism evidence="1 2">
    <name type="scientific">Planoprotostelium fungivorum</name>
    <dbReference type="NCBI Taxonomy" id="1890364"/>
    <lineage>
        <taxon>Eukaryota</taxon>
        <taxon>Amoebozoa</taxon>
        <taxon>Evosea</taxon>
        <taxon>Variosea</taxon>
        <taxon>Cavosteliida</taxon>
        <taxon>Cavosteliaceae</taxon>
        <taxon>Planoprotostelium</taxon>
    </lineage>
</organism>
<dbReference type="Proteomes" id="UP000241769">
    <property type="component" value="Unassembled WGS sequence"/>
</dbReference>
<evidence type="ECO:0000313" key="2">
    <source>
        <dbReference type="Proteomes" id="UP000241769"/>
    </source>
</evidence>
<accession>A0A2P6N5B5</accession>
<name>A0A2P6N5B5_9EUKA</name>
<reference evidence="1 2" key="1">
    <citation type="journal article" date="2018" name="Genome Biol. Evol.">
        <title>Multiple Roots of Fruiting Body Formation in Amoebozoa.</title>
        <authorList>
            <person name="Hillmann F."/>
            <person name="Forbes G."/>
            <person name="Novohradska S."/>
            <person name="Ferling I."/>
            <person name="Riege K."/>
            <person name="Groth M."/>
            <person name="Westermann M."/>
            <person name="Marz M."/>
            <person name="Spaller T."/>
            <person name="Winckler T."/>
            <person name="Schaap P."/>
            <person name="Glockner G."/>
        </authorList>
    </citation>
    <scope>NUCLEOTIDE SEQUENCE [LARGE SCALE GENOMIC DNA]</scope>
    <source>
        <strain evidence="1 2">Jena</strain>
    </source>
</reference>
<gene>
    <name evidence="1" type="ORF">PROFUN_13091</name>
</gene>
<dbReference type="InParanoid" id="A0A2P6N5B5"/>
<proteinExistence type="predicted"/>
<dbReference type="EMBL" id="MDYQ01000195">
    <property type="protein sequence ID" value="PRP79141.1"/>
    <property type="molecule type" value="Genomic_DNA"/>
</dbReference>
<evidence type="ECO:0000313" key="1">
    <source>
        <dbReference type="EMBL" id="PRP79141.1"/>
    </source>
</evidence>
<protein>
    <submittedName>
        <fullName evidence="1">Uncharacterized protein</fullName>
    </submittedName>
</protein>
<dbReference type="AlphaFoldDB" id="A0A2P6N5B5"/>